<evidence type="ECO:0000313" key="3">
    <source>
        <dbReference type="Proteomes" id="UP000318815"/>
    </source>
</evidence>
<keyword evidence="1" id="KW-0472">Membrane</keyword>
<evidence type="ECO:0000256" key="1">
    <source>
        <dbReference type="SAM" id="Phobius"/>
    </source>
</evidence>
<reference evidence="2 3" key="1">
    <citation type="submission" date="2019-08" db="EMBL/GenBank/DDBJ databases">
        <title>Whole genome sequencing of chitin degrading bacteria Chitinophaga pinensis YS16.</title>
        <authorList>
            <person name="Singh R.P."/>
            <person name="Manchanda G."/>
            <person name="Maurya I.K."/>
            <person name="Joshi N.K."/>
            <person name="Srivastava A.K."/>
        </authorList>
    </citation>
    <scope>NUCLEOTIDE SEQUENCE [LARGE SCALE GENOMIC DNA]</scope>
    <source>
        <strain evidence="2 3">YS-16</strain>
    </source>
</reference>
<evidence type="ECO:0000313" key="2">
    <source>
        <dbReference type="EMBL" id="TWW01327.1"/>
    </source>
</evidence>
<accession>A0A5C6LXG1</accession>
<name>A0A5C6LXG1_9BACT</name>
<gene>
    <name evidence="2" type="ORF">FEF09_07680</name>
</gene>
<proteinExistence type="predicted"/>
<dbReference type="RefSeq" id="WP_146304551.1">
    <property type="nucleotide sequence ID" value="NZ_VOHS01000005.1"/>
</dbReference>
<dbReference type="EMBL" id="VOHS01000005">
    <property type="protein sequence ID" value="TWW01327.1"/>
    <property type="molecule type" value="Genomic_DNA"/>
</dbReference>
<keyword evidence="3" id="KW-1185">Reference proteome</keyword>
<organism evidence="2 3">
    <name type="scientific">Chitinophaga pinensis</name>
    <dbReference type="NCBI Taxonomy" id="79329"/>
    <lineage>
        <taxon>Bacteria</taxon>
        <taxon>Pseudomonadati</taxon>
        <taxon>Bacteroidota</taxon>
        <taxon>Chitinophagia</taxon>
        <taxon>Chitinophagales</taxon>
        <taxon>Chitinophagaceae</taxon>
        <taxon>Chitinophaga</taxon>
    </lineage>
</organism>
<keyword evidence="1" id="KW-0812">Transmembrane</keyword>
<comment type="caution">
    <text evidence="2">The sequence shown here is derived from an EMBL/GenBank/DDBJ whole genome shotgun (WGS) entry which is preliminary data.</text>
</comment>
<protein>
    <submittedName>
        <fullName evidence="2">Uncharacterized protein</fullName>
    </submittedName>
</protein>
<dbReference type="AlphaFoldDB" id="A0A5C6LXG1"/>
<dbReference type="Proteomes" id="UP000318815">
    <property type="component" value="Unassembled WGS sequence"/>
</dbReference>
<keyword evidence="1" id="KW-1133">Transmembrane helix</keyword>
<feature type="transmembrane region" description="Helical" evidence="1">
    <location>
        <begin position="16"/>
        <end position="34"/>
    </location>
</feature>
<sequence length="61" mass="7059">MNLNNFNPFKEDSSMFPFRWFLLILALLSGVLLYSDSSGYRLFSGSGQQQWNASGQQHFHK</sequence>